<evidence type="ECO:0000256" key="1">
    <source>
        <dbReference type="ARBA" id="ARBA00004123"/>
    </source>
</evidence>
<protein>
    <recommendedName>
        <fullName evidence="6">Vps72/YL1 C-terminal domain-containing protein</fullName>
    </recommendedName>
</protein>
<evidence type="ECO:0000313" key="7">
    <source>
        <dbReference type="EMBL" id="EFX88802.1"/>
    </source>
</evidence>
<proteinExistence type="predicted"/>
<dbReference type="EMBL" id="GL732525">
    <property type="protein sequence ID" value="EFX88802.1"/>
    <property type="molecule type" value="Genomic_DNA"/>
</dbReference>
<reference evidence="7 8" key="1">
    <citation type="journal article" date="2011" name="Science">
        <title>The ecoresponsive genome of Daphnia pulex.</title>
        <authorList>
            <person name="Colbourne J.K."/>
            <person name="Pfrender M.E."/>
            <person name="Gilbert D."/>
            <person name="Thomas W.K."/>
            <person name="Tucker A."/>
            <person name="Oakley T.H."/>
            <person name="Tokishita S."/>
            <person name="Aerts A."/>
            <person name="Arnold G.J."/>
            <person name="Basu M.K."/>
            <person name="Bauer D.J."/>
            <person name="Caceres C.E."/>
            <person name="Carmel L."/>
            <person name="Casola C."/>
            <person name="Choi J.H."/>
            <person name="Detter J.C."/>
            <person name="Dong Q."/>
            <person name="Dusheyko S."/>
            <person name="Eads B.D."/>
            <person name="Frohlich T."/>
            <person name="Geiler-Samerotte K.A."/>
            <person name="Gerlach D."/>
            <person name="Hatcher P."/>
            <person name="Jogdeo S."/>
            <person name="Krijgsveld J."/>
            <person name="Kriventseva E.V."/>
            <person name="Kultz D."/>
            <person name="Laforsch C."/>
            <person name="Lindquist E."/>
            <person name="Lopez J."/>
            <person name="Manak J.R."/>
            <person name="Muller J."/>
            <person name="Pangilinan J."/>
            <person name="Patwardhan R.P."/>
            <person name="Pitluck S."/>
            <person name="Pritham E.J."/>
            <person name="Rechtsteiner A."/>
            <person name="Rho M."/>
            <person name="Rogozin I.B."/>
            <person name="Sakarya O."/>
            <person name="Salamov A."/>
            <person name="Schaack S."/>
            <person name="Shapiro H."/>
            <person name="Shiga Y."/>
            <person name="Skalitzky C."/>
            <person name="Smith Z."/>
            <person name="Souvorov A."/>
            <person name="Sung W."/>
            <person name="Tang Z."/>
            <person name="Tsuchiya D."/>
            <person name="Tu H."/>
            <person name="Vos H."/>
            <person name="Wang M."/>
            <person name="Wolf Y.I."/>
            <person name="Yamagata H."/>
            <person name="Yamada T."/>
            <person name="Ye Y."/>
            <person name="Shaw J.R."/>
            <person name="Andrews J."/>
            <person name="Crease T.J."/>
            <person name="Tang H."/>
            <person name="Lucas S.M."/>
            <person name="Robertson H.M."/>
            <person name="Bork P."/>
            <person name="Koonin E.V."/>
            <person name="Zdobnov E.M."/>
            <person name="Grigoriev I.V."/>
            <person name="Lynch M."/>
            <person name="Boore J.L."/>
        </authorList>
    </citation>
    <scope>NUCLEOTIDE SEQUENCE [LARGE SCALE GENOMIC DNA]</scope>
</reference>
<dbReference type="InterPro" id="IPR013272">
    <property type="entry name" value="Vps72/YL1_C"/>
</dbReference>
<dbReference type="HOGENOM" id="CLU_071116_0_0_1"/>
<evidence type="ECO:0000256" key="3">
    <source>
        <dbReference type="ARBA" id="ARBA00023163"/>
    </source>
</evidence>
<evidence type="ECO:0000256" key="2">
    <source>
        <dbReference type="ARBA" id="ARBA00023015"/>
    </source>
</evidence>
<evidence type="ECO:0000256" key="5">
    <source>
        <dbReference type="SAM" id="MobiDB-lite"/>
    </source>
</evidence>
<name>E9FUY5_DAPPU</name>
<dbReference type="Proteomes" id="UP000000305">
    <property type="component" value="Unassembled WGS sequence"/>
</dbReference>
<dbReference type="OrthoDB" id="49520at2759"/>
<dbReference type="GO" id="GO:0006338">
    <property type="term" value="P:chromatin remodeling"/>
    <property type="evidence" value="ECO:0000318"/>
    <property type="project" value="GO_Central"/>
</dbReference>
<keyword evidence="8" id="KW-1185">Reference proteome</keyword>
<dbReference type="eggNOG" id="KOG4137">
    <property type="taxonomic scope" value="Eukaryota"/>
</dbReference>
<keyword evidence="2" id="KW-0805">Transcription regulation</keyword>
<dbReference type="PhylomeDB" id="E9FUY5"/>
<feature type="compositionally biased region" description="Polar residues" evidence="5">
    <location>
        <begin position="18"/>
        <end position="33"/>
    </location>
</feature>
<sequence>MAKKKKVCISNSKKNDAGSVTTVRTEPQVSSPISVDGPLDEVVCNEETKVDIPFKNKSYEAKKSNKRKIWKGLKQLITQERSQEWVTEAVFYSSIDAPPSFKPAKKYSDLSGLLGNYTDPHTHLRFAQADEYRTIQTLPSDIVSGYLTLRKASNPVG</sequence>
<gene>
    <name evidence="7" type="ORF">DAPPUDRAFT_191465</name>
</gene>
<dbReference type="KEGG" id="dpx:DAPPUDRAFT_191465"/>
<evidence type="ECO:0000259" key="6">
    <source>
        <dbReference type="SMART" id="SM00993"/>
    </source>
</evidence>
<feature type="domain" description="Vps72/YL1 C-terminal" evidence="6">
    <location>
        <begin position="106"/>
        <end position="135"/>
    </location>
</feature>
<organism evidence="7 8">
    <name type="scientific">Daphnia pulex</name>
    <name type="common">Water flea</name>
    <dbReference type="NCBI Taxonomy" id="6669"/>
    <lineage>
        <taxon>Eukaryota</taxon>
        <taxon>Metazoa</taxon>
        <taxon>Ecdysozoa</taxon>
        <taxon>Arthropoda</taxon>
        <taxon>Crustacea</taxon>
        <taxon>Branchiopoda</taxon>
        <taxon>Diplostraca</taxon>
        <taxon>Cladocera</taxon>
        <taxon>Anomopoda</taxon>
        <taxon>Daphniidae</taxon>
        <taxon>Daphnia</taxon>
    </lineage>
</organism>
<dbReference type="SMART" id="SM00993">
    <property type="entry name" value="YL1_C"/>
    <property type="match status" value="1"/>
</dbReference>
<dbReference type="InterPro" id="IPR029525">
    <property type="entry name" value="INO80C/Ies6"/>
</dbReference>
<dbReference type="Pfam" id="PF08265">
    <property type="entry name" value="YL1_C"/>
    <property type="match status" value="1"/>
</dbReference>
<dbReference type="GO" id="GO:0031011">
    <property type="term" value="C:Ino80 complex"/>
    <property type="evidence" value="ECO:0000318"/>
    <property type="project" value="GO_Central"/>
</dbReference>
<dbReference type="AlphaFoldDB" id="E9FUY5"/>
<evidence type="ECO:0000256" key="4">
    <source>
        <dbReference type="ARBA" id="ARBA00023242"/>
    </source>
</evidence>
<dbReference type="OMA" id="HTHLRFA"/>
<accession>E9FUY5</accession>
<feature type="region of interest" description="Disordered" evidence="5">
    <location>
        <begin position="1"/>
        <end position="34"/>
    </location>
</feature>
<dbReference type="InParanoid" id="E9FUY5"/>
<dbReference type="STRING" id="6669.E9FUY5"/>
<keyword evidence="4" id="KW-0539">Nucleus</keyword>
<dbReference type="PANTHER" id="PTHR31200">
    <property type="entry name" value="INO80 COMPLEX SUBUNIT C"/>
    <property type="match status" value="1"/>
</dbReference>
<dbReference type="FunCoup" id="E9FUY5">
    <property type="interactions" value="14"/>
</dbReference>
<comment type="subcellular location">
    <subcellularLocation>
        <location evidence="1">Nucleus</location>
    </subcellularLocation>
</comment>
<keyword evidence="3" id="KW-0804">Transcription</keyword>
<evidence type="ECO:0000313" key="8">
    <source>
        <dbReference type="Proteomes" id="UP000000305"/>
    </source>
</evidence>
<dbReference type="PANTHER" id="PTHR31200:SF1">
    <property type="entry name" value="INO80 COMPLEX SUBUNIT C"/>
    <property type="match status" value="1"/>
</dbReference>